<dbReference type="GO" id="GO:0016853">
    <property type="term" value="F:isomerase activity"/>
    <property type="evidence" value="ECO:0007669"/>
    <property type="project" value="UniProtKB-KW"/>
</dbReference>
<evidence type="ECO:0000313" key="3">
    <source>
        <dbReference type="Proteomes" id="UP000019148"/>
    </source>
</evidence>
<keyword evidence="1" id="KW-0413">Isomerase</keyword>
<dbReference type="SUPFAM" id="SSF56712">
    <property type="entry name" value="Prokaryotic type I DNA topoisomerase"/>
    <property type="match status" value="1"/>
</dbReference>
<dbReference type="EMBL" id="AZIT01000001">
    <property type="protein sequence ID" value="ETZ19048.1"/>
    <property type="molecule type" value="Genomic_DNA"/>
</dbReference>
<dbReference type="InterPro" id="IPR023405">
    <property type="entry name" value="Topo_IA_core_domain"/>
</dbReference>
<protein>
    <submittedName>
        <fullName evidence="1">DNA topoisomerase I</fullName>
        <ecNumber evidence="1">5.99.1.2</ecNumber>
    </submittedName>
</protein>
<dbReference type="PATRIC" id="fig|1432657.3.peg.1007"/>
<proteinExistence type="predicted"/>
<organism evidence="1 3">
    <name type="scientific">Borrelia duttonii CR2A</name>
    <dbReference type="NCBI Taxonomy" id="1432657"/>
    <lineage>
        <taxon>Bacteria</taxon>
        <taxon>Pseudomonadati</taxon>
        <taxon>Spirochaetota</taxon>
        <taxon>Spirochaetia</taxon>
        <taxon>Spirochaetales</taxon>
        <taxon>Borreliaceae</taxon>
        <taxon>Borrelia</taxon>
    </lineage>
</organism>
<evidence type="ECO:0000313" key="1">
    <source>
        <dbReference type="EMBL" id="ETZ17791.1"/>
    </source>
</evidence>
<dbReference type="EMBL" id="AZIT01000005">
    <property type="protein sequence ID" value="ETZ17791.1"/>
    <property type="molecule type" value="Genomic_DNA"/>
</dbReference>
<comment type="caution">
    <text evidence="1">The sequence shown here is derived from an EMBL/GenBank/DDBJ whole genome shotgun (WGS) entry which is preliminary data.</text>
</comment>
<dbReference type="EC" id="5.99.1.2" evidence="1"/>
<dbReference type="AlphaFoldDB" id="W6TXE2"/>
<name>W6TXE2_9SPIR</name>
<accession>W6TXE2</accession>
<reference evidence="1 3" key="1">
    <citation type="submission" date="2013-12" db="EMBL/GenBank/DDBJ databases">
        <title>Comparative genomics of relapsing fever spirochetes.</title>
        <authorList>
            <person name="Schwan T.G."/>
            <person name="Raffel S.J."/>
            <person name="Porcella S.F."/>
        </authorList>
    </citation>
    <scope>NUCLEOTIDE SEQUENCE [LARGE SCALE GENOMIC DNA]</scope>
    <source>
        <strain evidence="1 3">CR2A</strain>
    </source>
</reference>
<dbReference type="Proteomes" id="UP000019148">
    <property type="component" value="Unassembled WGS sequence"/>
</dbReference>
<dbReference type="Gene3D" id="3.40.50.140">
    <property type="match status" value="1"/>
</dbReference>
<gene>
    <name evidence="2" type="ORF">BDCR2A_01021</name>
    <name evidence="1" type="ORF">BDCR2A_01321</name>
</gene>
<sequence length="63" mass="7571">MEACIGHIRDLPNSAKEIPEEYKKFEWANLSIDYQNDFKPLYIIPSNKKMIIEKLKKLHKRPR</sequence>
<evidence type="ECO:0000313" key="2">
    <source>
        <dbReference type="EMBL" id="ETZ19048.1"/>
    </source>
</evidence>